<keyword evidence="5 9" id="KW-0010">Activator</keyword>
<keyword evidence="7 9" id="KW-0539">Nucleus</keyword>
<evidence type="ECO:0000256" key="4">
    <source>
        <dbReference type="ARBA" id="ARBA00023015"/>
    </source>
</evidence>
<keyword evidence="4 9" id="KW-0805">Transcription regulation</keyword>
<dbReference type="AlphaFoldDB" id="A0AAD9PFG8"/>
<gene>
    <name evidence="9" type="primary">MED10</name>
    <name evidence="10" type="ORF">NP493_11g09027</name>
</gene>
<keyword evidence="11" id="KW-1185">Reference proteome</keyword>
<dbReference type="PANTHER" id="PTHR13345:SF13">
    <property type="entry name" value="MEDIATOR OF RNA POLYMERASE II TRANSCRIPTION SUBUNIT 10"/>
    <property type="match status" value="1"/>
</dbReference>
<protein>
    <recommendedName>
        <fullName evidence="3 9">Mediator of RNA polymerase II transcription subunit 10</fullName>
    </recommendedName>
    <alternativeName>
        <fullName evidence="8 9">Mediator complex subunit 10</fullName>
    </alternativeName>
</protein>
<evidence type="ECO:0000256" key="3">
    <source>
        <dbReference type="ARBA" id="ARBA00019617"/>
    </source>
</evidence>
<sequence>MADKFEALEQQLEMFIENTRQLGIIVGDFQPQGQPVLNQKLHTMVTGLQEVDKLRSQLQDVQIPLEVFEYIDHGKNPQLYTKDCMEKSLARNESVKGKIETFKKFKMLLIVELTKVFPQEMNKYRALRGDDRPG</sequence>
<evidence type="ECO:0000256" key="9">
    <source>
        <dbReference type="RuleBase" id="RU364146"/>
    </source>
</evidence>
<organism evidence="10 11">
    <name type="scientific">Ridgeia piscesae</name>
    <name type="common">Tubeworm</name>
    <dbReference type="NCBI Taxonomy" id="27915"/>
    <lineage>
        <taxon>Eukaryota</taxon>
        <taxon>Metazoa</taxon>
        <taxon>Spiralia</taxon>
        <taxon>Lophotrochozoa</taxon>
        <taxon>Annelida</taxon>
        <taxon>Polychaeta</taxon>
        <taxon>Sedentaria</taxon>
        <taxon>Canalipalpata</taxon>
        <taxon>Sabellida</taxon>
        <taxon>Siboglinidae</taxon>
        <taxon>Ridgeia</taxon>
    </lineage>
</organism>
<evidence type="ECO:0000256" key="6">
    <source>
        <dbReference type="ARBA" id="ARBA00023163"/>
    </source>
</evidence>
<comment type="subcellular location">
    <subcellularLocation>
        <location evidence="1 9">Nucleus</location>
    </subcellularLocation>
</comment>
<accession>A0AAD9PFG8</accession>
<comment type="caution">
    <text evidence="10">The sequence shown here is derived from an EMBL/GenBank/DDBJ whole genome shotgun (WGS) entry which is preliminary data.</text>
</comment>
<evidence type="ECO:0000256" key="5">
    <source>
        <dbReference type="ARBA" id="ARBA00023159"/>
    </source>
</evidence>
<dbReference type="InterPro" id="IPR019145">
    <property type="entry name" value="Mediator_Med10"/>
</dbReference>
<evidence type="ECO:0000256" key="2">
    <source>
        <dbReference type="ARBA" id="ARBA00005389"/>
    </source>
</evidence>
<comment type="function">
    <text evidence="9">Component of the Mediator complex, a coactivator involved in the regulated transcription of nearly all RNA polymerase II-dependent genes. Mediator functions as a bridge to convey information from gene-specific regulatory proteins to the basal RNA polymerase II transcription machinery. Mediator is recruited to promoters by direct interactions with regulatory proteins and serves as a scaffold for the assembly of a functional preinitiation complex with RNA polymerase II and the general transcription factors.</text>
</comment>
<dbReference type="GO" id="GO:0016592">
    <property type="term" value="C:mediator complex"/>
    <property type="evidence" value="ECO:0007669"/>
    <property type="project" value="InterPro"/>
</dbReference>
<reference evidence="10" key="1">
    <citation type="journal article" date="2023" name="Mol. Biol. Evol.">
        <title>Third-Generation Sequencing Reveals the Adaptive Role of the Epigenome in Three Deep-Sea Polychaetes.</title>
        <authorList>
            <person name="Perez M."/>
            <person name="Aroh O."/>
            <person name="Sun Y."/>
            <person name="Lan Y."/>
            <person name="Juniper S.K."/>
            <person name="Young C.R."/>
            <person name="Angers B."/>
            <person name="Qian P.Y."/>
        </authorList>
    </citation>
    <scope>NUCLEOTIDE SEQUENCE</scope>
    <source>
        <strain evidence="10">R07B-5</strain>
    </source>
</reference>
<comment type="similarity">
    <text evidence="2 9">Belongs to the Mediator complex subunit 10 family.</text>
</comment>
<keyword evidence="6 9" id="KW-0804">Transcription</keyword>
<proteinExistence type="inferred from homology"/>
<evidence type="ECO:0000313" key="11">
    <source>
        <dbReference type="Proteomes" id="UP001209878"/>
    </source>
</evidence>
<dbReference type="Pfam" id="PF09748">
    <property type="entry name" value="Med10"/>
    <property type="match status" value="1"/>
</dbReference>
<evidence type="ECO:0000256" key="7">
    <source>
        <dbReference type="ARBA" id="ARBA00023242"/>
    </source>
</evidence>
<evidence type="ECO:0000256" key="1">
    <source>
        <dbReference type="ARBA" id="ARBA00004123"/>
    </source>
</evidence>
<evidence type="ECO:0000313" key="10">
    <source>
        <dbReference type="EMBL" id="KAK2193611.1"/>
    </source>
</evidence>
<name>A0AAD9PFG8_RIDPI</name>
<dbReference type="Proteomes" id="UP001209878">
    <property type="component" value="Unassembled WGS sequence"/>
</dbReference>
<dbReference type="PANTHER" id="PTHR13345">
    <property type="entry name" value="MEDIATOR OF RNA POLYMERASE II TRANSCRIPTION SUBUNIT 10"/>
    <property type="match status" value="1"/>
</dbReference>
<comment type="subunit">
    <text evidence="9">Component of the Mediator complex.</text>
</comment>
<evidence type="ECO:0000256" key="8">
    <source>
        <dbReference type="ARBA" id="ARBA00032004"/>
    </source>
</evidence>
<dbReference type="GO" id="GO:0006357">
    <property type="term" value="P:regulation of transcription by RNA polymerase II"/>
    <property type="evidence" value="ECO:0007669"/>
    <property type="project" value="InterPro"/>
</dbReference>
<dbReference type="GO" id="GO:0003712">
    <property type="term" value="F:transcription coregulator activity"/>
    <property type="evidence" value="ECO:0007669"/>
    <property type="project" value="InterPro"/>
</dbReference>
<dbReference type="EMBL" id="JAODUO010000010">
    <property type="protein sequence ID" value="KAK2193611.1"/>
    <property type="molecule type" value="Genomic_DNA"/>
</dbReference>